<protein>
    <submittedName>
        <fullName evidence="1">Uncharacterized protein</fullName>
    </submittedName>
</protein>
<evidence type="ECO:0000313" key="2">
    <source>
        <dbReference type="Proteomes" id="UP001162992"/>
    </source>
</evidence>
<dbReference type="EMBL" id="CM055104">
    <property type="protein sequence ID" value="KAJ7532731.1"/>
    <property type="molecule type" value="Genomic_DNA"/>
</dbReference>
<keyword evidence="2" id="KW-1185">Reference proteome</keyword>
<sequence>MIAGGLTLDPIVHTGVTLVTYNPYVAHPPQPIAHAASQPAGAHPPTASHFGAAHELPLLEHVAPSSSSLFPSRPPAVAVVSRPTHTFSIFVVTHPLPANRTLCPPRIYRPLTTLTLMSSHTWERTSHSWVPVRVMHLFPPQLHLLPFQSLLPQQHMLPRHPMIHSPILAIRPFSIPYLYLPLDLPPAHAGCGQYL</sequence>
<accession>A0ACC2BSJ9</accession>
<organism evidence="1 2">
    <name type="scientific">Diphasiastrum complanatum</name>
    <name type="common">Issler's clubmoss</name>
    <name type="synonym">Lycopodium complanatum</name>
    <dbReference type="NCBI Taxonomy" id="34168"/>
    <lineage>
        <taxon>Eukaryota</taxon>
        <taxon>Viridiplantae</taxon>
        <taxon>Streptophyta</taxon>
        <taxon>Embryophyta</taxon>
        <taxon>Tracheophyta</taxon>
        <taxon>Lycopodiopsida</taxon>
        <taxon>Lycopodiales</taxon>
        <taxon>Lycopodiaceae</taxon>
        <taxon>Lycopodioideae</taxon>
        <taxon>Diphasiastrum</taxon>
    </lineage>
</organism>
<gene>
    <name evidence="1" type="ORF">O6H91_13G016900</name>
</gene>
<reference evidence="2" key="1">
    <citation type="journal article" date="2024" name="Proc. Natl. Acad. Sci. U.S.A.">
        <title>Extraordinary preservation of gene collinearity over three hundred million years revealed in homosporous lycophytes.</title>
        <authorList>
            <person name="Li C."/>
            <person name="Wickell D."/>
            <person name="Kuo L.Y."/>
            <person name="Chen X."/>
            <person name="Nie B."/>
            <person name="Liao X."/>
            <person name="Peng D."/>
            <person name="Ji J."/>
            <person name="Jenkins J."/>
            <person name="Williams M."/>
            <person name="Shu S."/>
            <person name="Plott C."/>
            <person name="Barry K."/>
            <person name="Rajasekar S."/>
            <person name="Grimwood J."/>
            <person name="Han X."/>
            <person name="Sun S."/>
            <person name="Hou Z."/>
            <person name="He W."/>
            <person name="Dai G."/>
            <person name="Sun C."/>
            <person name="Schmutz J."/>
            <person name="Leebens-Mack J.H."/>
            <person name="Li F.W."/>
            <person name="Wang L."/>
        </authorList>
    </citation>
    <scope>NUCLEOTIDE SEQUENCE [LARGE SCALE GENOMIC DNA]</scope>
    <source>
        <strain evidence="2">cv. PW_Plant_1</strain>
    </source>
</reference>
<proteinExistence type="predicted"/>
<comment type="caution">
    <text evidence="1">The sequence shown here is derived from an EMBL/GenBank/DDBJ whole genome shotgun (WGS) entry which is preliminary data.</text>
</comment>
<name>A0ACC2BSJ9_DIPCM</name>
<dbReference type="Proteomes" id="UP001162992">
    <property type="component" value="Chromosome 13"/>
</dbReference>
<evidence type="ECO:0000313" key="1">
    <source>
        <dbReference type="EMBL" id="KAJ7532731.1"/>
    </source>
</evidence>